<feature type="compositionally biased region" description="Polar residues" evidence="5">
    <location>
        <begin position="73"/>
        <end position="84"/>
    </location>
</feature>
<dbReference type="GO" id="GO:0016020">
    <property type="term" value="C:membrane"/>
    <property type="evidence" value="ECO:0007669"/>
    <property type="project" value="UniProtKB-SubCell"/>
</dbReference>
<dbReference type="GO" id="GO:0032469">
    <property type="term" value="P:endoplasmic reticulum calcium ion homeostasis"/>
    <property type="evidence" value="ECO:0007669"/>
    <property type="project" value="InterPro"/>
</dbReference>
<organism evidence="7 8">
    <name type="scientific">Klebsormidium nitens</name>
    <name type="common">Green alga</name>
    <name type="synonym">Ulothrix nitens</name>
    <dbReference type="NCBI Taxonomy" id="105231"/>
    <lineage>
        <taxon>Eukaryota</taxon>
        <taxon>Viridiplantae</taxon>
        <taxon>Streptophyta</taxon>
        <taxon>Klebsormidiophyceae</taxon>
        <taxon>Klebsormidiales</taxon>
        <taxon>Klebsormidiaceae</taxon>
        <taxon>Klebsormidium</taxon>
    </lineage>
</organism>
<dbReference type="PANTHER" id="PTHR12883">
    <property type="entry name" value="ADIPOCYTE-SPECIFIC PROTEIN 4-RELATED"/>
    <property type="match status" value="1"/>
</dbReference>
<feature type="region of interest" description="Disordered" evidence="5">
    <location>
        <begin position="127"/>
        <end position="156"/>
    </location>
</feature>
<keyword evidence="2 6" id="KW-0812">Transmembrane</keyword>
<dbReference type="InterPro" id="IPR012879">
    <property type="entry name" value="CCDC47"/>
</dbReference>
<dbReference type="AlphaFoldDB" id="A0A1Y1HVC4"/>
<evidence type="ECO:0000256" key="1">
    <source>
        <dbReference type="ARBA" id="ARBA00004167"/>
    </source>
</evidence>
<dbReference type="STRING" id="105231.A0A1Y1HVC4"/>
<dbReference type="EMBL" id="DF237004">
    <property type="protein sequence ID" value="GAQ80487.1"/>
    <property type="molecule type" value="Genomic_DNA"/>
</dbReference>
<evidence type="ECO:0008006" key="9">
    <source>
        <dbReference type="Google" id="ProtNLM"/>
    </source>
</evidence>
<dbReference type="PANTHER" id="PTHR12883:SF0">
    <property type="entry name" value="PAT COMPLEX SUBUNIT CCDC47"/>
    <property type="match status" value="1"/>
</dbReference>
<dbReference type="OrthoDB" id="10039147at2759"/>
<keyword evidence="8" id="KW-1185">Reference proteome</keyword>
<sequence length="489" mass="55240">MLRPFMKALRLQRFHWTWWLAVLALLALCGQVFELSLGMKTVRAAELEGFGDEWEEDDEPAPAVVAPKPHIQQGYQASRGSIQGSEEEGDDDGDEDLQVGSDMTIKAAGAKRRQDEWDEDEFEGVEAMENAQPVTKPSGQSKGTPKKQKTAPVTSSSGPKTYYYEAVGVVLLLGYLANYYLGGKRNEKFARDFAAEFADPGKIFHKNFTLLGVGTASEGDRALMTKEGQATFKFYASGRRFCHSLLATMQLRARQDLVMSAISAVQPAADRIRFEVYMNEEDMEPFIFALARKRTAKVMVKNEKDLREFAAIVDAPRPKRLAEELTIIAESKDLIGDLLPEVVLDQALGDKAFATHGRYFVSMHFTDNAPPPWKKALSFVFNLPPADKMEDLTRLVAMIPFYIDLVGRLRLTPQQRAKAEERRSKTVEEDHKEKMRKQAELLAKKKAEKKAAEDEALAGLSREQQRREEEKRRKKEIAKMMPKAKISRR</sequence>
<keyword evidence="4 6" id="KW-0472">Membrane</keyword>
<dbReference type="GO" id="GO:0005783">
    <property type="term" value="C:endoplasmic reticulum"/>
    <property type="evidence" value="ECO:0000318"/>
    <property type="project" value="GO_Central"/>
</dbReference>
<gene>
    <name evidence="7" type="ORF">KFL_000550180</name>
</gene>
<name>A0A1Y1HVC4_KLENI</name>
<evidence type="ECO:0000256" key="2">
    <source>
        <dbReference type="ARBA" id="ARBA00022692"/>
    </source>
</evidence>
<dbReference type="GO" id="GO:0005509">
    <property type="term" value="F:calcium ion binding"/>
    <property type="evidence" value="ECO:0000318"/>
    <property type="project" value="GO_Central"/>
</dbReference>
<protein>
    <recommendedName>
        <fullName evidence="9">DUF1682 family protein</fullName>
    </recommendedName>
</protein>
<evidence type="ECO:0000256" key="5">
    <source>
        <dbReference type="SAM" id="MobiDB-lite"/>
    </source>
</evidence>
<dbReference type="OMA" id="MHLVRDM"/>
<evidence type="ECO:0000256" key="6">
    <source>
        <dbReference type="SAM" id="Phobius"/>
    </source>
</evidence>
<feature type="compositionally biased region" description="Acidic residues" evidence="5">
    <location>
        <begin position="85"/>
        <end position="97"/>
    </location>
</feature>
<dbReference type="Proteomes" id="UP000054558">
    <property type="component" value="Unassembled WGS sequence"/>
</dbReference>
<dbReference type="Pfam" id="PF07946">
    <property type="entry name" value="CCDC47"/>
    <property type="match status" value="1"/>
</dbReference>
<evidence type="ECO:0000256" key="3">
    <source>
        <dbReference type="ARBA" id="ARBA00022989"/>
    </source>
</evidence>
<evidence type="ECO:0000313" key="8">
    <source>
        <dbReference type="Proteomes" id="UP000054558"/>
    </source>
</evidence>
<accession>A0A1Y1HVC4</accession>
<feature type="region of interest" description="Disordered" evidence="5">
    <location>
        <begin position="66"/>
        <end position="98"/>
    </location>
</feature>
<feature type="transmembrane region" description="Helical" evidence="6">
    <location>
        <begin position="162"/>
        <end position="181"/>
    </location>
</feature>
<proteinExistence type="predicted"/>
<comment type="subcellular location">
    <subcellularLocation>
        <location evidence="1">Membrane</location>
        <topology evidence="1">Single-pass membrane protein</topology>
    </subcellularLocation>
</comment>
<feature type="compositionally biased region" description="Basic and acidic residues" evidence="5">
    <location>
        <begin position="417"/>
        <end position="453"/>
    </location>
</feature>
<keyword evidence="3 6" id="KW-1133">Transmembrane helix</keyword>
<feature type="compositionally biased region" description="Polar residues" evidence="5">
    <location>
        <begin position="132"/>
        <end position="143"/>
    </location>
</feature>
<feature type="region of interest" description="Disordered" evidence="5">
    <location>
        <begin position="414"/>
        <end position="489"/>
    </location>
</feature>
<reference evidence="7 8" key="1">
    <citation type="journal article" date="2014" name="Nat. Commun.">
        <title>Klebsormidium flaccidum genome reveals primary factors for plant terrestrial adaptation.</title>
        <authorList>
            <person name="Hori K."/>
            <person name="Maruyama F."/>
            <person name="Fujisawa T."/>
            <person name="Togashi T."/>
            <person name="Yamamoto N."/>
            <person name="Seo M."/>
            <person name="Sato S."/>
            <person name="Yamada T."/>
            <person name="Mori H."/>
            <person name="Tajima N."/>
            <person name="Moriyama T."/>
            <person name="Ikeuchi M."/>
            <person name="Watanabe M."/>
            <person name="Wada H."/>
            <person name="Kobayashi K."/>
            <person name="Saito M."/>
            <person name="Masuda T."/>
            <person name="Sasaki-Sekimoto Y."/>
            <person name="Mashiguchi K."/>
            <person name="Awai K."/>
            <person name="Shimojima M."/>
            <person name="Masuda S."/>
            <person name="Iwai M."/>
            <person name="Nobusawa T."/>
            <person name="Narise T."/>
            <person name="Kondo S."/>
            <person name="Saito H."/>
            <person name="Sato R."/>
            <person name="Murakawa M."/>
            <person name="Ihara Y."/>
            <person name="Oshima-Yamada Y."/>
            <person name="Ohtaka K."/>
            <person name="Satoh M."/>
            <person name="Sonobe K."/>
            <person name="Ishii M."/>
            <person name="Ohtani R."/>
            <person name="Kanamori-Sato M."/>
            <person name="Honoki R."/>
            <person name="Miyazaki D."/>
            <person name="Mochizuki H."/>
            <person name="Umetsu J."/>
            <person name="Higashi K."/>
            <person name="Shibata D."/>
            <person name="Kamiya Y."/>
            <person name="Sato N."/>
            <person name="Nakamura Y."/>
            <person name="Tabata S."/>
            <person name="Ida S."/>
            <person name="Kurokawa K."/>
            <person name="Ohta H."/>
        </authorList>
    </citation>
    <scope>NUCLEOTIDE SEQUENCE [LARGE SCALE GENOMIC DNA]</scope>
    <source>
        <strain evidence="7 8">NIES-2285</strain>
    </source>
</reference>
<evidence type="ECO:0000256" key="4">
    <source>
        <dbReference type="ARBA" id="ARBA00023136"/>
    </source>
</evidence>
<evidence type="ECO:0000313" key="7">
    <source>
        <dbReference type="EMBL" id="GAQ80487.1"/>
    </source>
</evidence>